<feature type="region of interest" description="Disordered" evidence="1">
    <location>
        <begin position="1"/>
        <end position="44"/>
    </location>
</feature>
<dbReference type="EMBL" id="VUNI01000004">
    <property type="protein sequence ID" value="MST74226.1"/>
    <property type="molecule type" value="Genomic_DNA"/>
</dbReference>
<evidence type="ECO:0000313" key="2">
    <source>
        <dbReference type="EMBL" id="MST74226.1"/>
    </source>
</evidence>
<dbReference type="Proteomes" id="UP000474024">
    <property type="component" value="Unassembled WGS sequence"/>
</dbReference>
<accession>A0A6L5YQS1</accession>
<organism evidence="2 3">
    <name type="scientific">Roseburia porci</name>
    <dbReference type="NCBI Taxonomy" id="2605790"/>
    <lineage>
        <taxon>Bacteria</taxon>
        <taxon>Bacillati</taxon>
        <taxon>Bacillota</taxon>
        <taxon>Clostridia</taxon>
        <taxon>Lachnospirales</taxon>
        <taxon>Lachnospiraceae</taxon>
        <taxon>Roseburia</taxon>
    </lineage>
</organism>
<dbReference type="AlphaFoldDB" id="A0A6L5YQS1"/>
<feature type="compositionally biased region" description="Basic and acidic residues" evidence="1">
    <location>
        <begin position="19"/>
        <end position="35"/>
    </location>
</feature>
<feature type="compositionally biased region" description="Polar residues" evidence="1">
    <location>
        <begin position="1"/>
        <end position="11"/>
    </location>
</feature>
<gene>
    <name evidence="2" type="ORF">FYJ75_04130</name>
</gene>
<protein>
    <submittedName>
        <fullName evidence="2">Uncharacterized protein</fullName>
    </submittedName>
</protein>
<keyword evidence="3" id="KW-1185">Reference proteome</keyword>
<evidence type="ECO:0000313" key="3">
    <source>
        <dbReference type="Proteomes" id="UP000474024"/>
    </source>
</evidence>
<evidence type="ECO:0000256" key="1">
    <source>
        <dbReference type="SAM" id="MobiDB-lite"/>
    </source>
</evidence>
<sequence>MSVNAINNYYGSTASAKTTKSEKTENTASKTDKKNGSTSASKTGTFDSTAVIYEKSSVTKKDSVTQKKDHAAIVAQMKADTEKRTQQLTDLVQQMISQQGKKLGESDSIWSFLAGGDFTVSPEVKAQAQADIAEDGYWGVEQTSDRILDFAKALSGDDPSKADELLNAFKKGFEQATKAWGKDLPSISQDTYKAVEEKFNKWKNESQTQTEE</sequence>
<comment type="caution">
    <text evidence="2">The sequence shown here is derived from an EMBL/GenBank/DDBJ whole genome shotgun (WGS) entry which is preliminary data.</text>
</comment>
<name>A0A6L5YQS1_9FIRM</name>
<dbReference type="RefSeq" id="WP_154429117.1">
    <property type="nucleotide sequence ID" value="NZ_VUNI01000004.1"/>
</dbReference>
<proteinExistence type="predicted"/>
<reference evidence="2 3" key="1">
    <citation type="submission" date="2019-08" db="EMBL/GenBank/DDBJ databases">
        <title>In-depth cultivation of the pig gut microbiome towards novel bacterial diversity and tailored functional studies.</title>
        <authorList>
            <person name="Wylensek D."/>
            <person name="Hitch T.C.A."/>
            <person name="Clavel T."/>
        </authorList>
    </citation>
    <scope>NUCLEOTIDE SEQUENCE [LARGE SCALE GENOMIC DNA]</scope>
    <source>
        <strain evidence="2 3">MUC/MUC-530-WT-4D</strain>
    </source>
</reference>